<feature type="compositionally biased region" description="Polar residues" evidence="2">
    <location>
        <begin position="430"/>
        <end position="442"/>
    </location>
</feature>
<protein>
    <submittedName>
        <fullName evidence="3">Uncharacterized protein</fullName>
    </submittedName>
</protein>
<dbReference type="RefSeq" id="WP_114833587.1">
    <property type="nucleotide sequence ID" value="NZ_LR699114.1"/>
</dbReference>
<feature type="compositionally biased region" description="Basic and acidic residues" evidence="2">
    <location>
        <begin position="414"/>
        <end position="429"/>
    </location>
</feature>
<gene>
    <name evidence="3" type="ORF">C8D86_10373</name>
</gene>
<sequence>MVPTPSKFGSFNEEGWTNSKKTFLSRLENLVIDNDIEVKKLESQLRKMKETDPKNLNEVERSALLNNIHELESQLASKENHLKSIQLFAAEITKEVEIFSNALKEVSDTQGSVDALNSFQRALNNVMACLVKFDAFRKNELGNEIKGGVVLWSKINQRYAGLLAQADNKTTLEGSLAGSLFDGISWGIGWSTNPENLLKQFWMKMSIEIANTADQDVELHAFGQVVRESAFYTDEWPRIEAKIKEDEGFKGLYLTKHLLVEEIAKDNDIYLLENPLTEDELKEAKYNNCYIFSKVPPSLIYISNGIAESLVITDSYPNQFQNAIKKMKSSNQPLDKGDDLSKKGGPLIREYSFSTVLRSFINKNPGHQVSKGLNVIRGKKVSVLDQHELEAHILEQDNLFKSVQQVWQDFQTKEGKEDEAAKVQRRKESTLNASQTLSPDNNPESKDAHSPLTPPPTRDINVNQLTKSPKVRRTLDEQQKMSQRSENWLRRSLGSTSPIPARRKTAEATPMSTREIQDFLKSQQKVAPGEEEKQFMFRTEMLKIALREGIRLANEKRESAGDKDIVDQAQQLRKKFTDEAEEIISEHQLGLNLDKQYGGTKIRTRELISSQHMNANFAKIIGDTFLCQLAINTSFLNAEIRNCLMRHIDQLDDISILTDNTAWIKSVNDAIENAKSKDELGLKLAEKFSELNIRLDENEIRSLVDTISNDKTQKSHVDIDNEVAKLQLFYNEIEKEREALLRELKSQPAMTTDRSGSTSNNEYMKLMNLYHDLTKTVQDKLAATTNEDKEQAEKLQSMATMIKKISSLNDYTEFLPMDAVESDLRNHKKQLDMDQINKLNAFKRIPLDKEGIKGNSLLMPLIECQNDFRKLEQKHPVYLNQLNAIQACLANIKYEMNKTSPTSIASILEWLYALKNLNTAIASGLPGNQTTSPQDTPGKYSRKIETAINEAIENIENTHKAEADVKNSFRPHT</sequence>
<accession>A0A370GWP8</accession>
<comment type="caution">
    <text evidence="3">The sequence shown here is derived from an EMBL/GenBank/DDBJ whole genome shotgun (WGS) entry which is preliminary data.</text>
</comment>
<keyword evidence="4" id="KW-1185">Reference proteome</keyword>
<dbReference type="SUPFAM" id="SSF52309">
    <property type="entry name" value="N-(deoxy)ribosyltransferase-like"/>
    <property type="match status" value="1"/>
</dbReference>
<evidence type="ECO:0000256" key="2">
    <source>
        <dbReference type="SAM" id="MobiDB-lite"/>
    </source>
</evidence>
<dbReference type="AlphaFoldDB" id="A0A370GWP8"/>
<proteinExistence type="predicted"/>
<evidence type="ECO:0000313" key="4">
    <source>
        <dbReference type="Proteomes" id="UP000254720"/>
    </source>
</evidence>
<organism evidence="3 4">
    <name type="scientific">Aquicella lusitana</name>
    <dbReference type="NCBI Taxonomy" id="254246"/>
    <lineage>
        <taxon>Bacteria</taxon>
        <taxon>Pseudomonadati</taxon>
        <taxon>Pseudomonadota</taxon>
        <taxon>Gammaproteobacteria</taxon>
        <taxon>Legionellales</taxon>
        <taxon>Coxiellaceae</taxon>
        <taxon>Aquicella</taxon>
    </lineage>
</organism>
<evidence type="ECO:0000256" key="1">
    <source>
        <dbReference type="SAM" id="Coils"/>
    </source>
</evidence>
<feature type="region of interest" description="Disordered" evidence="2">
    <location>
        <begin position="414"/>
        <end position="487"/>
    </location>
</feature>
<dbReference type="Proteomes" id="UP000254720">
    <property type="component" value="Unassembled WGS sequence"/>
</dbReference>
<name>A0A370GWP8_9COXI</name>
<reference evidence="3 4" key="1">
    <citation type="submission" date="2018-07" db="EMBL/GenBank/DDBJ databases">
        <title>Genomic Encyclopedia of Type Strains, Phase IV (KMG-IV): sequencing the most valuable type-strain genomes for metagenomic binning, comparative biology and taxonomic classification.</title>
        <authorList>
            <person name="Goeker M."/>
        </authorList>
    </citation>
    <scope>NUCLEOTIDE SEQUENCE [LARGE SCALE GENOMIC DNA]</scope>
    <source>
        <strain evidence="3 4">DSM 16500</strain>
    </source>
</reference>
<dbReference type="EMBL" id="QQAX01000003">
    <property type="protein sequence ID" value="RDI48108.1"/>
    <property type="molecule type" value="Genomic_DNA"/>
</dbReference>
<keyword evidence="1" id="KW-0175">Coiled coil</keyword>
<evidence type="ECO:0000313" key="3">
    <source>
        <dbReference type="EMBL" id="RDI48108.1"/>
    </source>
</evidence>
<feature type="coiled-coil region" evidence="1">
    <location>
        <begin position="24"/>
        <end position="81"/>
    </location>
</feature>